<dbReference type="Proteomes" id="UP001162480">
    <property type="component" value="Chromosome 3"/>
</dbReference>
<evidence type="ECO:0000313" key="2">
    <source>
        <dbReference type="EMBL" id="CAI9719042.1"/>
    </source>
</evidence>
<keyword evidence="3" id="KW-1185">Reference proteome</keyword>
<name>A0AA36AQN9_OCTVU</name>
<reference evidence="2" key="1">
    <citation type="submission" date="2023-08" db="EMBL/GenBank/DDBJ databases">
        <authorList>
            <person name="Alioto T."/>
            <person name="Alioto T."/>
            <person name="Gomez Garrido J."/>
        </authorList>
    </citation>
    <scope>NUCLEOTIDE SEQUENCE</scope>
</reference>
<gene>
    <name evidence="2" type="ORF">OCTVUL_1B019031</name>
</gene>
<feature type="region of interest" description="Disordered" evidence="1">
    <location>
        <begin position="1"/>
        <end position="31"/>
    </location>
</feature>
<organism evidence="2 3">
    <name type="scientific">Octopus vulgaris</name>
    <name type="common">Common octopus</name>
    <dbReference type="NCBI Taxonomy" id="6645"/>
    <lineage>
        <taxon>Eukaryota</taxon>
        <taxon>Metazoa</taxon>
        <taxon>Spiralia</taxon>
        <taxon>Lophotrochozoa</taxon>
        <taxon>Mollusca</taxon>
        <taxon>Cephalopoda</taxon>
        <taxon>Coleoidea</taxon>
        <taxon>Octopodiformes</taxon>
        <taxon>Octopoda</taxon>
        <taxon>Incirrata</taxon>
        <taxon>Octopodidae</taxon>
        <taxon>Octopus</taxon>
    </lineage>
</organism>
<proteinExistence type="predicted"/>
<sequence>MSTAEEGEDGDLERVANNIRESSDNVGIPDGSTAIELNSNEIYMGEIIRGIGKMSAYGVELCGIGAEFIGSKMGVIGRGVEEASREMEVNGREVGVATMGMGFLGEGFAAVGRIVESVMRD</sequence>
<dbReference type="EMBL" id="OX597816">
    <property type="protein sequence ID" value="CAI9719042.1"/>
    <property type="molecule type" value="Genomic_DNA"/>
</dbReference>
<accession>A0AA36AQN9</accession>
<feature type="compositionally biased region" description="Acidic residues" evidence="1">
    <location>
        <begin position="1"/>
        <end position="11"/>
    </location>
</feature>
<evidence type="ECO:0000256" key="1">
    <source>
        <dbReference type="SAM" id="MobiDB-lite"/>
    </source>
</evidence>
<evidence type="ECO:0000313" key="3">
    <source>
        <dbReference type="Proteomes" id="UP001162480"/>
    </source>
</evidence>
<protein>
    <submittedName>
        <fullName evidence="2">Uncharacterized protein</fullName>
    </submittedName>
</protein>
<dbReference type="AlphaFoldDB" id="A0AA36AQN9"/>